<dbReference type="InterPro" id="IPR039425">
    <property type="entry name" value="RNA_pol_sigma-70-like"/>
</dbReference>
<evidence type="ECO:0000259" key="6">
    <source>
        <dbReference type="Pfam" id="PF08281"/>
    </source>
</evidence>
<dbReference type="GO" id="GO:0003677">
    <property type="term" value="F:DNA binding"/>
    <property type="evidence" value="ECO:0007669"/>
    <property type="project" value="InterPro"/>
</dbReference>
<dbReference type="STRING" id="1196031.A361_20600"/>
<dbReference type="InterPro" id="IPR013325">
    <property type="entry name" value="RNA_pol_sigma_r2"/>
</dbReference>
<reference evidence="7 8" key="1">
    <citation type="submission" date="2016-04" db="EMBL/GenBank/DDBJ databases">
        <title>Complete genome sequence of Bacillus oceanisediminis strain 2691.</title>
        <authorList>
            <person name="Jeong H."/>
            <person name="Kim H.J."/>
            <person name="Lee D.-W."/>
        </authorList>
    </citation>
    <scope>NUCLEOTIDE SEQUENCE [LARGE SCALE GENOMIC DNA]</scope>
    <source>
        <strain evidence="7 8">2691</strain>
    </source>
</reference>
<sequence>MLEKEIEKLIKTYNTELRYFAYKFVRDWILVDDIMQEVYLKIFLKWTTFVQISNLKSWLYKITCNQCIDYLRSSTYKSTLLIENLEEFLITDKISAEYKVMKALEKDTLLKHIATLPFYYRTTIILHYFRNYSYKEISSLLCKDIAFVKNKLFHGRRMLREMYTNEEVIFATQF</sequence>
<dbReference type="InterPro" id="IPR013324">
    <property type="entry name" value="RNA_pol_sigma_r3/r4-like"/>
</dbReference>
<feature type="domain" description="RNA polymerase sigma factor 70 region 4 type 2" evidence="6">
    <location>
        <begin position="109"/>
        <end position="159"/>
    </location>
</feature>
<dbReference type="Pfam" id="PF08281">
    <property type="entry name" value="Sigma70_r4_2"/>
    <property type="match status" value="1"/>
</dbReference>
<keyword evidence="3" id="KW-0731">Sigma factor</keyword>
<dbReference type="EMBL" id="CP015506">
    <property type="protein sequence ID" value="AND41459.1"/>
    <property type="molecule type" value="Genomic_DNA"/>
</dbReference>
<evidence type="ECO:0000259" key="5">
    <source>
        <dbReference type="Pfam" id="PF04542"/>
    </source>
</evidence>
<dbReference type="PANTHER" id="PTHR43133">
    <property type="entry name" value="RNA POLYMERASE ECF-TYPE SIGMA FACTO"/>
    <property type="match status" value="1"/>
</dbReference>
<keyword evidence="2" id="KW-0805">Transcription regulation</keyword>
<organism evidence="7 8">
    <name type="scientific">Cytobacillus oceanisediminis 2691</name>
    <dbReference type="NCBI Taxonomy" id="1196031"/>
    <lineage>
        <taxon>Bacteria</taxon>
        <taxon>Bacillati</taxon>
        <taxon>Bacillota</taxon>
        <taxon>Bacilli</taxon>
        <taxon>Bacillales</taxon>
        <taxon>Bacillaceae</taxon>
        <taxon>Cytobacillus</taxon>
    </lineage>
</organism>
<evidence type="ECO:0000256" key="2">
    <source>
        <dbReference type="ARBA" id="ARBA00023015"/>
    </source>
</evidence>
<dbReference type="InterPro" id="IPR036388">
    <property type="entry name" value="WH-like_DNA-bd_sf"/>
</dbReference>
<name>A0A160ME99_9BACI</name>
<dbReference type="AlphaFoldDB" id="A0A160ME99"/>
<evidence type="ECO:0000313" key="7">
    <source>
        <dbReference type="EMBL" id="AND41459.1"/>
    </source>
</evidence>
<dbReference type="RefSeq" id="WP_019380130.1">
    <property type="nucleotide sequence ID" value="NZ_CP015506.1"/>
</dbReference>
<evidence type="ECO:0000313" key="8">
    <source>
        <dbReference type="Proteomes" id="UP000077856"/>
    </source>
</evidence>
<evidence type="ECO:0008006" key="9">
    <source>
        <dbReference type="Google" id="ProtNLM"/>
    </source>
</evidence>
<dbReference type="SUPFAM" id="SSF88946">
    <property type="entry name" value="Sigma2 domain of RNA polymerase sigma factors"/>
    <property type="match status" value="1"/>
</dbReference>
<dbReference type="GO" id="GO:0006352">
    <property type="term" value="P:DNA-templated transcription initiation"/>
    <property type="evidence" value="ECO:0007669"/>
    <property type="project" value="InterPro"/>
</dbReference>
<dbReference type="SUPFAM" id="SSF88659">
    <property type="entry name" value="Sigma3 and sigma4 domains of RNA polymerase sigma factors"/>
    <property type="match status" value="1"/>
</dbReference>
<comment type="similarity">
    <text evidence="1">Belongs to the sigma-70 factor family. ECF subfamily.</text>
</comment>
<feature type="domain" description="RNA polymerase sigma-70 region 2" evidence="5">
    <location>
        <begin position="9"/>
        <end position="74"/>
    </location>
</feature>
<dbReference type="NCBIfam" id="TIGR02937">
    <property type="entry name" value="sigma70-ECF"/>
    <property type="match status" value="1"/>
</dbReference>
<evidence type="ECO:0000256" key="4">
    <source>
        <dbReference type="ARBA" id="ARBA00023163"/>
    </source>
</evidence>
<keyword evidence="4" id="KW-0804">Transcription</keyword>
<dbReference type="InterPro" id="IPR007627">
    <property type="entry name" value="RNA_pol_sigma70_r2"/>
</dbReference>
<protein>
    <recommendedName>
        <fullName evidence="9">RNA polymerase subunit sigma</fullName>
    </recommendedName>
</protein>
<dbReference type="Gene3D" id="1.10.1740.10">
    <property type="match status" value="1"/>
</dbReference>
<dbReference type="InterPro" id="IPR014284">
    <property type="entry name" value="RNA_pol_sigma-70_dom"/>
</dbReference>
<dbReference type="PANTHER" id="PTHR43133:SF51">
    <property type="entry name" value="RNA POLYMERASE SIGMA FACTOR"/>
    <property type="match status" value="1"/>
</dbReference>
<accession>A0A160ME99</accession>
<dbReference type="Pfam" id="PF04542">
    <property type="entry name" value="Sigma70_r2"/>
    <property type="match status" value="1"/>
</dbReference>
<evidence type="ECO:0000256" key="3">
    <source>
        <dbReference type="ARBA" id="ARBA00023082"/>
    </source>
</evidence>
<dbReference type="Gene3D" id="1.10.10.10">
    <property type="entry name" value="Winged helix-like DNA-binding domain superfamily/Winged helix DNA-binding domain"/>
    <property type="match status" value="1"/>
</dbReference>
<proteinExistence type="inferred from homology"/>
<dbReference type="GO" id="GO:0016987">
    <property type="term" value="F:sigma factor activity"/>
    <property type="evidence" value="ECO:0007669"/>
    <property type="project" value="UniProtKB-KW"/>
</dbReference>
<gene>
    <name evidence="7" type="ORF">A361_20600</name>
</gene>
<dbReference type="InterPro" id="IPR013249">
    <property type="entry name" value="RNA_pol_sigma70_r4_t2"/>
</dbReference>
<dbReference type="KEGG" id="bon:A361_20600"/>
<evidence type="ECO:0000256" key="1">
    <source>
        <dbReference type="ARBA" id="ARBA00010641"/>
    </source>
</evidence>
<dbReference type="Proteomes" id="UP000077856">
    <property type="component" value="Chromosome"/>
</dbReference>